<dbReference type="AlphaFoldDB" id="A0A8J5I9A2"/>
<dbReference type="Proteomes" id="UP000709295">
    <property type="component" value="Unassembled WGS sequence"/>
</dbReference>
<evidence type="ECO:0000313" key="2">
    <source>
        <dbReference type="Proteomes" id="UP000709295"/>
    </source>
</evidence>
<accession>A0A8J5I9A2</accession>
<dbReference type="EMBL" id="JAENGY010001838">
    <property type="protein sequence ID" value="KAG6946662.1"/>
    <property type="molecule type" value="Genomic_DNA"/>
</dbReference>
<sequence>MKLLSKIKCRAMKRKLTPLASVIRNDIRWLSSFAMAEHYCQLDLFLRSLDHDTVAKYALDSVLLFRATMSAPSPYGRPRRDGGRYKSPTALSIFLTTDSDRS</sequence>
<proteinExistence type="predicted"/>
<protein>
    <submittedName>
        <fullName evidence="1">Uncharacterized protein</fullName>
    </submittedName>
</protein>
<gene>
    <name evidence="1" type="ORF">JG688_00015918</name>
</gene>
<comment type="caution">
    <text evidence="1">The sequence shown here is derived from an EMBL/GenBank/DDBJ whole genome shotgun (WGS) entry which is preliminary data.</text>
</comment>
<keyword evidence="2" id="KW-1185">Reference proteome</keyword>
<evidence type="ECO:0000313" key="1">
    <source>
        <dbReference type="EMBL" id="KAG6946662.1"/>
    </source>
</evidence>
<name>A0A8J5I9A2_9STRA</name>
<organism evidence="1 2">
    <name type="scientific">Phytophthora aleatoria</name>
    <dbReference type="NCBI Taxonomy" id="2496075"/>
    <lineage>
        <taxon>Eukaryota</taxon>
        <taxon>Sar</taxon>
        <taxon>Stramenopiles</taxon>
        <taxon>Oomycota</taxon>
        <taxon>Peronosporomycetes</taxon>
        <taxon>Peronosporales</taxon>
        <taxon>Peronosporaceae</taxon>
        <taxon>Phytophthora</taxon>
    </lineage>
</organism>
<reference evidence="1" key="1">
    <citation type="submission" date="2021-01" db="EMBL/GenBank/DDBJ databases">
        <title>Phytophthora aleatoria, a newly-described species from Pinus radiata is distinct from Phytophthora cactorum isolates based on comparative genomics.</title>
        <authorList>
            <person name="Mcdougal R."/>
            <person name="Panda P."/>
            <person name="Williams N."/>
            <person name="Studholme D.J."/>
        </authorList>
    </citation>
    <scope>NUCLEOTIDE SEQUENCE</scope>
    <source>
        <strain evidence="1">NZFS 4037</strain>
    </source>
</reference>